<dbReference type="GeneID" id="9953718"/>
<keyword evidence="1" id="KW-1133">Transmembrane helix</keyword>
<proteinExistence type="predicted"/>
<dbReference type="CTD" id="9953718"/>
<protein>
    <submittedName>
        <fullName evidence="2">Uncharacterized protein</fullName>
    </submittedName>
</protein>
<gene>
    <name evidence="2" type="ORF">LOAG_16220</name>
</gene>
<name>A0A1S0TDV6_LOALO</name>
<feature type="transmembrane region" description="Helical" evidence="1">
    <location>
        <begin position="46"/>
        <end position="63"/>
    </location>
</feature>
<keyword evidence="1" id="KW-0472">Membrane</keyword>
<accession>A0A1S0TDV6</accession>
<dbReference type="AlphaFoldDB" id="A0A1S0TDV6"/>
<keyword evidence="1" id="KW-0812">Transmembrane</keyword>
<dbReference type="EMBL" id="JH716922">
    <property type="protein sequence ID" value="EFO12313.1"/>
    <property type="molecule type" value="Genomic_DNA"/>
</dbReference>
<feature type="non-terminal residue" evidence="2">
    <location>
        <position position="85"/>
    </location>
</feature>
<evidence type="ECO:0000313" key="2">
    <source>
        <dbReference type="EMBL" id="EFO12313.1"/>
    </source>
</evidence>
<evidence type="ECO:0000256" key="1">
    <source>
        <dbReference type="SAM" id="Phobius"/>
    </source>
</evidence>
<dbReference type="OrthoDB" id="10496483at2759"/>
<dbReference type="InParanoid" id="A0A1S0TDV6"/>
<dbReference type="RefSeq" id="XP_003151756.1">
    <property type="nucleotide sequence ID" value="XM_003151708.1"/>
</dbReference>
<organism evidence="2">
    <name type="scientific">Loa loa</name>
    <name type="common">Eye worm</name>
    <name type="synonym">Filaria loa</name>
    <dbReference type="NCBI Taxonomy" id="7209"/>
    <lineage>
        <taxon>Eukaryota</taxon>
        <taxon>Metazoa</taxon>
        <taxon>Ecdysozoa</taxon>
        <taxon>Nematoda</taxon>
        <taxon>Chromadorea</taxon>
        <taxon>Rhabditida</taxon>
        <taxon>Spirurina</taxon>
        <taxon>Spiruromorpha</taxon>
        <taxon>Filarioidea</taxon>
        <taxon>Onchocercidae</taxon>
        <taxon>Loa</taxon>
    </lineage>
</organism>
<sequence length="85" mass="9468">MDCVVFTALNTLVILAALIIYAGCRRSYSIYFFERDVEKVVFLEDAGAVMVPIVLSAFLIILYRNSKLSGDNGMEKGTAQRQLSQ</sequence>
<reference evidence="2" key="1">
    <citation type="submission" date="2012-04" db="EMBL/GenBank/DDBJ databases">
        <title>The Genome Sequence of Loa loa.</title>
        <authorList>
            <consortium name="The Broad Institute Genome Sequencing Platform"/>
            <consortium name="Broad Institute Genome Sequencing Center for Infectious Disease"/>
            <person name="Nutman T.B."/>
            <person name="Fink D.L."/>
            <person name="Russ C."/>
            <person name="Young S."/>
            <person name="Zeng Q."/>
            <person name="Gargeya S."/>
            <person name="Alvarado L."/>
            <person name="Berlin A."/>
            <person name="Chapman S.B."/>
            <person name="Chen Z."/>
            <person name="Freedman E."/>
            <person name="Gellesch M."/>
            <person name="Goldberg J."/>
            <person name="Griggs A."/>
            <person name="Gujja S."/>
            <person name="Heilman E.R."/>
            <person name="Heiman D."/>
            <person name="Howarth C."/>
            <person name="Mehta T."/>
            <person name="Neiman D."/>
            <person name="Pearson M."/>
            <person name="Roberts A."/>
            <person name="Saif S."/>
            <person name="Shea T."/>
            <person name="Shenoy N."/>
            <person name="Sisk P."/>
            <person name="Stolte C."/>
            <person name="Sykes S."/>
            <person name="White J."/>
            <person name="Yandava C."/>
            <person name="Haas B."/>
            <person name="Henn M.R."/>
            <person name="Nusbaum C."/>
            <person name="Birren B."/>
        </authorList>
    </citation>
    <scope>NUCLEOTIDE SEQUENCE [LARGE SCALE GENOMIC DNA]</scope>
</reference>
<dbReference type="KEGG" id="loa:LOAG_16220"/>